<feature type="transmembrane region" description="Helical" evidence="3">
    <location>
        <begin position="802"/>
        <end position="825"/>
    </location>
</feature>
<dbReference type="Pfam" id="PF17167">
    <property type="entry name" value="Glyco_hydro_94"/>
    <property type="match status" value="1"/>
</dbReference>
<feature type="domain" description="Glycosyl hydrolase 94 supersandwich" evidence="4">
    <location>
        <begin position="1556"/>
        <end position="1834"/>
    </location>
</feature>
<gene>
    <name evidence="7" type="primary">Cep36D</name>
</gene>
<dbReference type="InterPro" id="IPR019282">
    <property type="entry name" value="Glycoamylase-like_cons_dom"/>
</dbReference>
<proteinExistence type="predicted"/>
<evidence type="ECO:0000259" key="5">
    <source>
        <dbReference type="Pfam" id="PF10091"/>
    </source>
</evidence>
<evidence type="ECO:0000259" key="6">
    <source>
        <dbReference type="Pfam" id="PF17167"/>
    </source>
</evidence>
<keyword evidence="2" id="KW-0808">Transferase</keyword>
<dbReference type="InterPro" id="IPR052047">
    <property type="entry name" value="GH94_Enzymes"/>
</dbReference>
<dbReference type="InterPro" id="IPR037820">
    <property type="entry name" value="GH94N_NdvB"/>
</dbReference>
<protein>
    <submittedName>
        <fullName evidence="7">Cellobiose phosphorylase</fullName>
    </submittedName>
</protein>
<dbReference type="GO" id="GO:0030246">
    <property type="term" value="F:carbohydrate binding"/>
    <property type="evidence" value="ECO:0007669"/>
    <property type="project" value="InterPro"/>
</dbReference>
<keyword evidence="3" id="KW-0812">Transmembrane</keyword>
<keyword evidence="3" id="KW-0472">Membrane</keyword>
<name>A0A173MZY2_CLOCL</name>
<dbReference type="Gene3D" id="2.70.98.40">
    <property type="entry name" value="Glycoside hydrolase, family 65, N-terminal domain"/>
    <property type="match status" value="2"/>
</dbReference>
<dbReference type="GO" id="GO:0005975">
    <property type="term" value="P:carbohydrate metabolic process"/>
    <property type="evidence" value="ECO:0007669"/>
    <property type="project" value="InterPro"/>
</dbReference>
<evidence type="ECO:0000313" key="7">
    <source>
        <dbReference type="EMBL" id="BAV13144.1"/>
    </source>
</evidence>
<evidence type="ECO:0000256" key="3">
    <source>
        <dbReference type="SAM" id="Phobius"/>
    </source>
</evidence>
<dbReference type="EMBL" id="AB499245">
    <property type="protein sequence ID" value="BAV13144.1"/>
    <property type="molecule type" value="Genomic_DNA"/>
</dbReference>
<dbReference type="InterPro" id="IPR010383">
    <property type="entry name" value="Glyco_hydrolase_94_b-supersand"/>
</dbReference>
<evidence type="ECO:0000256" key="1">
    <source>
        <dbReference type="ARBA" id="ARBA00022676"/>
    </source>
</evidence>
<dbReference type="Gene3D" id="2.60.420.10">
    <property type="entry name" value="Maltose phosphorylase, domain 3"/>
    <property type="match status" value="1"/>
</dbReference>
<evidence type="ECO:0000256" key="2">
    <source>
        <dbReference type="ARBA" id="ARBA00022679"/>
    </source>
</evidence>
<feature type="domain" description="Glycosyl hydrolase 94 catalytic" evidence="6">
    <location>
        <begin position="2341"/>
        <end position="2765"/>
    </location>
</feature>
<dbReference type="CDD" id="cd11753">
    <property type="entry name" value="GH94N_ChvB_NdvB_2_like"/>
    <property type="match status" value="1"/>
</dbReference>
<dbReference type="Pfam" id="PF06165">
    <property type="entry name" value="GH94_b-supersand"/>
    <property type="match status" value="2"/>
</dbReference>
<dbReference type="SMR" id="A0A173MZY2"/>
<feature type="domain" description="Glycoamylase-like" evidence="5">
    <location>
        <begin position="1306"/>
        <end position="1518"/>
    </location>
</feature>
<dbReference type="InterPro" id="IPR033432">
    <property type="entry name" value="GH94_catalytic"/>
</dbReference>
<keyword evidence="3" id="KW-1133">Transmembrane helix</keyword>
<organism evidence="7">
    <name type="scientific">Clostridium cellulovorans</name>
    <dbReference type="NCBI Taxonomy" id="1493"/>
    <lineage>
        <taxon>Bacteria</taxon>
        <taxon>Bacillati</taxon>
        <taxon>Bacillota</taxon>
        <taxon>Clostridia</taxon>
        <taxon>Eubacteriales</taxon>
        <taxon>Clostridiaceae</taxon>
        <taxon>Clostridium</taxon>
    </lineage>
</organism>
<dbReference type="InterPro" id="IPR037824">
    <property type="entry name" value="GH94N_2_NdvB"/>
</dbReference>
<dbReference type="Gene3D" id="1.50.10.140">
    <property type="match status" value="2"/>
</dbReference>
<accession>A0A173MZY2</accession>
<dbReference type="InterPro" id="IPR011013">
    <property type="entry name" value="Gal_mutarotase_sf_dom"/>
</dbReference>
<dbReference type="SUPFAM" id="SSF48208">
    <property type="entry name" value="Six-hairpin glycosidases"/>
    <property type="match status" value="1"/>
</dbReference>
<feature type="transmembrane region" description="Helical" evidence="3">
    <location>
        <begin position="779"/>
        <end position="796"/>
    </location>
</feature>
<feature type="transmembrane region" description="Helical" evidence="3">
    <location>
        <begin position="407"/>
        <end position="431"/>
    </location>
</feature>
<evidence type="ECO:0000259" key="4">
    <source>
        <dbReference type="Pfam" id="PF06165"/>
    </source>
</evidence>
<sequence length="2836" mass="325980">MMDRLENHALDISQNFSETKEANSKQAIRKLLDESYKEIIKGYEYIDKDVRDKKEVIPASQWLLDNLYLIEKEYKDIKFKTPNFFYKRLPVLTKGELAGFPRVYQIAASIVAYTEGKICKGSIESFINAYQEITTLTSCELWALPIMLKVALIKNISIVTRQMAFAQKEKKIGDSIADELVIYSDDEERINKTLNSIDIENPLSSHFIERVLKTLRDNGCENPRIYKWFDEALDRQGDNAERMILIDHQKQGYFQLTLDNSISGIREISSISWSAFFEEFSFVEKLLRADPAGVYKKMDFDTRDYYRHKVECYSRKFKVSETYIAKQLLECAGNETEEHKRHIGYYLIDEGIACLKKEVNYKDKWVDIIRSHLRKNNATYYIFTIVLGTILLELLIMLSTYRNDSNVIIWKYIIAILVILIPCSEIVNAILNWSINNLIQRRFVPKMNLEDGIPDEDKTIVVIPTIIDSEKRAEELARHMETYYLANEDKNLYFAILGDYVDYKSEHKDNDEQIKNAALDAIHRLNKKYASIKEQRFFYLNRKRQYNEKEKLWLGWERKRGKLMEFLDLLKGNEKVSYNVISGNLSNLRKSKYIITLDADTQLPMDTAKRLIGAMSHVLNRPVMDKGGKQVLRGYGLMQPRINISAISANKTMFARIFSGDIGIDTYTMAISDVYHDSFGEGIFTGKGIFDIDTFHSILNDAFPENAILSHDLIEGSFVRCALVSDIACIDGYPAYYIASIKRLHRWVRGDWQLLPWIFKKSVLNGLSRWKMIDNLRRSLISPSLIILVMLSFQVLPLNNELWLAIAIIALITPLLFDVSEAIVAPIKGISLSGKISQGKNVIEQVFLIFLFLPYNGYIMLHAIITTLYRLFISKRNLLEWQTAADAEAKSGKTLKSYIQYMWQGSLIGLIIGILAFKHDIYAGAWAMPSVLLWIISPYVAYLISRDNLKETVEFSESERIFIRKVARKTYGYFEDFVGEETNYLAPDNYQEDPYVGVAPRTSPTNIGMGLTALISAHDLGYIDIFNFTNKFEKIIDTMENLEKYKGHFYNWYDTQNRKPLCPKYVSTVDSGNLLSYLWLIQSTFKDYLNKPILDSTLNEGLKDIMNLVEEELGSSLKNKDFFTNIKAGMDITEFNIITFRGALRKIADAVREIDNLVASENLESYWLQKLKNSLKEHRKALDNLFPWLETVEGDLPTYEKILEPLNNLGSSILLKDVPAASEKLIENLKKGKFNLKDKKTNSILMEGIEKGNRSITALMLSLKTLSSACRKFGNDMDFHMLFDKGRMLFSIGYNVEHDKLDNSFYDLLASESRATSFIAVAKGDVPQHHWFKLGRAITLMDGKRKGLVSWSGTMFEYMMPLLIMKSYPDTLLSNTYISVIEGQKDYGKKKTVPWGISESAFYYFDTLKNYQYKAHGVPGIGVKRGLRDELVISPYSTIMAMQLDLRSGLENLKELSKEGLEGKYGYYEAIDYTKERLPQGMNKAIVKNFMVHHQGMSLMALNNILNKNIFQERFHRIPRVRATELLLQERMPKQVVYDREVKLDTSEITIDKSNIILRKFSTPKTPQPEVVLLSNGFYSTMLTTSGSGYSKVQDMMLYRWREDMTINESGMFIYIKDVNENKFWSATYQPTKKEPDEYKVVFALDSAVFSRTDDKILTETKIAVSSEDNVEVREVFITNRSNKEKTIEVTSYSEVTLATYSADAVHPAFSNLFIGTEFDEELSCVYANRRARAKGQMVPWMMQNIIVEDKAHGMIQFETSRENFIGRNRDLSEPEAMVSDSKLKNSEGAVLDPIISLRRRIKLKPDESCKVYFVTATGCDKEEIVTLARKYKEVNHITNVFSLAKTHSDMELKYLGIKYPQANLYQFMASRILFLSDNLKDRENYIRGIKLGQQALWAYGISGDLPILLLKVYKIVDKGLVKQVLKVHEYWSMKGLKVDLIILDMEESSYAKTVATYIRDTIASSHVRERKNKPGGVFFYDRGMIPEQIIELLMGISRLVIDANNGLLINQIRFTEKPVELEKLPVLKEKKYNYQDTEIKLPKLEFYNEYGGFDEENNEYVISLKDGKKTPAPWINVISNESFGHHVSEIGVSYTWHKNSRENKLTPWNNDWIRDTPGEILYLRDEYTGDIWNINASPIRDEKQYLVRHGFGYSSFEHDHIGIYGKMTLFTPRGENLKIISVKLKNNSDEKRKISLTYYAQMVMGVIPEKTSGQIVTSLMDKCITAENPYSQSFNGLYTYLTIVGGSSLSYCGSRKEFLGREGKLKEPEALKYKNLSNKVGGGIDPCLSCQSKIEIEPSQEVELLVLLGEDDEKQKIESIIKKYSKVKKAEEALKEVKDFWIDLLQTIKVKTPDKAMDLMLNGWFMYQDIACRVWSRTAFYQSGGAYGFRDQLQDVMSLSYLRPEITRKQIEYSSTRQFLEGDVQHWWHPVVDSGIRTRFSDDLLWLPFVVADYIKNTGDYSVLDEMTPYLEDEPLSDGEDERYTISKVSEVSGSIYEHCLKAIERGLRLGEHNIPLMGSGDWNDGMSTVGNEGKGESVWLGWFLYSILKDFTKIAEFRGDGEKSNYFANSAEELRKNMEKHAWDGRWYRRAYFDDGTALGSIENDECQIDSLAQSWGVISGGASKTRAIEAMKSMEDRLVLEDKNMILLFTPPFDKSKLEPGYIKGYVKGVRENGGQYTHGSTWVILAYAMLGDQEKAYKAFNMLNPISHTRSHLDCQLYKVEPYVVVADVYSADGNYGRGGWSWYTGSAGWMYRAGIDGILGLKLNYGKGFKVEPCIPESWDGFEITYKKDGAVYHIKVERSESKAIILNDKPITEDFIPYQKPGEYKVKVYI</sequence>
<dbReference type="InterPro" id="IPR008928">
    <property type="entry name" value="6-hairpin_glycosidase_sf"/>
</dbReference>
<reference evidence="7" key="1">
    <citation type="submission" date="2009-04" db="EMBL/GenBank/DDBJ databases">
        <title>Clostridium cellulovorans cellulosomal and noncellulosomal genes.</title>
        <authorList>
            <person name="Tamaru Y."/>
        </authorList>
    </citation>
    <scope>NUCLEOTIDE SEQUENCE</scope>
</reference>
<dbReference type="GO" id="GO:0016757">
    <property type="term" value="F:glycosyltransferase activity"/>
    <property type="evidence" value="ECO:0007669"/>
    <property type="project" value="UniProtKB-KW"/>
</dbReference>
<dbReference type="CDD" id="cd11756">
    <property type="entry name" value="GH94N_ChvB_NdvB_1_like"/>
    <property type="match status" value="1"/>
</dbReference>
<feature type="transmembrane region" description="Helical" evidence="3">
    <location>
        <begin position="380"/>
        <end position="401"/>
    </location>
</feature>
<dbReference type="InterPro" id="IPR012341">
    <property type="entry name" value="6hp_glycosidase-like_sf"/>
</dbReference>
<dbReference type="PANTHER" id="PTHR37469:SF2">
    <property type="entry name" value="CELLOBIONIC ACID PHOSPHORYLASE"/>
    <property type="match status" value="1"/>
</dbReference>
<dbReference type="Pfam" id="PF10091">
    <property type="entry name" value="Glycoamylase"/>
    <property type="match status" value="1"/>
</dbReference>
<feature type="transmembrane region" description="Helical" evidence="3">
    <location>
        <begin position="898"/>
        <end position="917"/>
    </location>
</feature>
<feature type="domain" description="Glycosyl hydrolase 94 supersandwich" evidence="4">
    <location>
        <begin position="2059"/>
        <end position="2327"/>
    </location>
</feature>
<keyword evidence="1" id="KW-0328">Glycosyltransferase</keyword>
<feature type="transmembrane region" description="Helical" evidence="3">
    <location>
        <begin position="846"/>
        <end position="872"/>
    </location>
</feature>
<feature type="transmembrane region" description="Helical" evidence="3">
    <location>
        <begin position="924"/>
        <end position="944"/>
    </location>
</feature>
<dbReference type="Gene3D" id="1.50.10.10">
    <property type="match status" value="1"/>
</dbReference>
<dbReference type="PANTHER" id="PTHR37469">
    <property type="entry name" value="CELLOBIONIC ACID PHOSPHORYLASE-RELATED"/>
    <property type="match status" value="1"/>
</dbReference>
<dbReference type="OMA" id="WMGYERK"/>
<dbReference type="InterPro" id="IPR037018">
    <property type="entry name" value="GH65_N"/>
</dbReference>
<dbReference type="SMART" id="SM01068">
    <property type="entry name" value="CBM_X"/>
    <property type="match status" value="2"/>
</dbReference>
<dbReference type="SUPFAM" id="SSF74650">
    <property type="entry name" value="Galactose mutarotase-like"/>
    <property type="match status" value="2"/>
</dbReference>